<dbReference type="STRING" id="869212.Turpa_3596"/>
<name>I4BAC3_TURPD</name>
<dbReference type="KEGG" id="tpx:Turpa_3596"/>
<evidence type="ECO:0000313" key="2">
    <source>
        <dbReference type="Proteomes" id="UP000006048"/>
    </source>
</evidence>
<dbReference type="EMBL" id="CP002959">
    <property type="protein sequence ID" value="AFM14230.1"/>
    <property type="molecule type" value="Genomic_DNA"/>
</dbReference>
<accession>I4BAC3</accession>
<gene>
    <name evidence="1" type="ordered locus">Turpa_3596</name>
</gene>
<dbReference type="OrthoDB" id="1100739at2"/>
<keyword evidence="2" id="KW-1185">Reference proteome</keyword>
<dbReference type="RefSeq" id="WP_014804707.1">
    <property type="nucleotide sequence ID" value="NC_018020.1"/>
</dbReference>
<proteinExistence type="predicted"/>
<dbReference type="AlphaFoldDB" id="I4BAC3"/>
<evidence type="ECO:0000313" key="1">
    <source>
        <dbReference type="EMBL" id="AFM14230.1"/>
    </source>
</evidence>
<reference evidence="1 2" key="1">
    <citation type="submission" date="2012-06" db="EMBL/GenBank/DDBJ databases">
        <title>The complete chromosome of genome of Turneriella parva DSM 21527.</title>
        <authorList>
            <consortium name="US DOE Joint Genome Institute (JGI-PGF)"/>
            <person name="Lucas S."/>
            <person name="Han J."/>
            <person name="Lapidus A."/>
            <person name="Bruce D."/>
            <person name="Goodwin L."/>
            <person name="Pitluck S."/>
            <person name="Peters L."/>
            <person name="Kyrpides N."/>
            <person name="Mavromatis K."/>
            <person name="Ivanova N."/>
            <person name="Mikhailova N."/>
            <person name="Chertkov O."/>
            <person name="Detter J.C."/>
            <person name="Tapia R."/>
            <person name="Han C."/>
            <person name="Land M."/>
            <person name="Hauser L."/>
            <person name="Markowitz V."/>
            <person name="Cheng J.-F."/>
            <person name="Hugenholtz P."/>
            <person name="Woyke T."/>
            <person name="Wu D."/>
            <person name="Gronow S."/>
            <person name="Wellnitz S."/>
            <person name="Brambilla E."/>
            <person name="Klenk H.-P."/>
            <person name="Eisen J.A."/>
        </authorList>
    </citation>
    <scope>NUCLEOTIDE SEQUENCE [LARGE SCALE GENOMIC DNA]</scope>
    <source>
        <strain evidence="2">ATCC BAA-1111 / DSM 21527 / NCTC 11395 / H</strain>
    </source>
</reference>
<organism evidence="1 2">
    <name type="scientific">Turneriella parva (strain ATCC BAA-1111 / DSM 21527 / NCTC 11395 / H)</name>
    <name type="common">Leptospira parva</name>
    <dbReference type="NCBI Taxonomy" id="869212"/>
    <lineage>
        <taxon>Bacteria</taxon>
        <taxon>Pseudomonadati</taxon>
        <taxon>Spirochaetota</taxon>
        <taxon>Spirochaetia</taxon>
        <taxon>Leptospirales</taxon>
        <taxon>Leptospiraceae</taxon>
        <taxon>Turneriella</taxon>
    </lineage>
</organism>
<dbReference type="Proteomes" id="UP000006048">
    <property type="component" value="Chromosome"/>
</dbReference>
<protein>
    <submittedName>
        <fullName evidence="1">Uncharacterized protein</fullName>
    </submittedName>
</protein>
<sequence length="371" mass="41623">MADFTILHKKAMDLAEKAVLAKIKNDIQNSKSLFEQAYEAERKAAFAYADKIAKEPTRSVLFRSAAALALNAELFREAEQMACLGISGTAPQEILEELRDILEDVHFGRHLKLRGIELEERDIQLSIAGGETGLGVVQSDVFMEKFNTTERLFYRIVERKMKKPFREQGRIENNIKENYQLYLSVPRAASYAVTIRIGRPTTQMMIPGTDVVGDIVAELMENLRLVNEGDEVTLREKIPEDDYYQNFVALAKNLAPDGKKVNLVGFTANLSGEVKELALTRKKAEITPVPLRNKEKTVEITGTLSYADAKNKKIKVTDKKGVDHKVIVDKAILSDIVKPLWEDTVTLTGTIEGRSKEIRLLSIEKAVDNAE</sequence>
<dbReference type="HOGENOM" id="CLU_741162_0_0_12"/>